<name>A0A2N7RXC6_9MICC</name>
<gene>
    <name evidence="1" type="ORF">CIK84_18810</name>
</gene>
<accession>A0A2N7RXC6</accession>
<evidence type="ECO:0000313" key="1">
    <source>
        <dbReference type="EMBL" id="PMQ18534.1"/>
    </source>
</evidence>
<dbReference type="EMBL" id="PNQX01000006">
    <property type="protein sequence ID" value="PMQ18534.1"/>
    <property type="molecule type" value="Genomic_DNA"/>
</dbReference>
<dbReference type="Proteomes" id="UP000235739">
    <property type="component" value="Unassembled WGS sequence"/>
</dbReference>
<proteinExistence type="predicted"/>
<sequence length="136" mass="15515">MKTLHIDEVQEVDVAPDGWELTSENGWGYLALVSLQESGQLSKIVRVPRAAAGVEFRDIVDDAISSYVEDTAEVRYAKNFLEWEWYFQKPRGSENFWADLNSEVYKRVESEAPLPEENYQAMLQAVGALYMTSSEN</sequence>
<dbReference type="RefSeq" id="WP_102599344.1">
    <property type="nucleotide sequence ID" value="NZ_JABUYH010000119.1"/>
</dbReference>
<comment type="caution">
    <text evidence="1">The sequence shown here is derived from an EMBL/GenBank/DDBJ whole genome shotgun (WGS) entry which is preliminary data.</text>
</comment>
<evidence type="ECO:0000313" key="2">
    <source>
        <dbReference type="Proteomes" id="UP000235739"/>
    </source>
</evidence>
<reference evidence="1 2" key="1">
    <citation type="journal article" date="2017" name="Elife">
        <title>Extensive horizontal gene transfer in cheese-associated bacteria.</title>
        <authorList>
            <person name="Bonham K.S."/>
            <person name="Wolfe B.E."/>
            <person name="Dutton R.J."/>
        </authorList>
    </citation>
    <scope>NUCLEOTIDE SEQUENCE [LARGE SCALE GENOMIC DNA]</scope>
    <source>
        <strain evidence="1 2">JB182</strain>
    </source>
</reference>
<organism evidence="1 2">
    <name type="scientific">Glutamicibacter arilaitensis</name>
    <dbReference type="NCBI Taxonomy" id="256701"/>
    <lineage>
        <taxon>Bacteria</taxon>
        <taxon>Bacillati</taxon>
        <taxon>Actinomycetota</taxon>
        <taxon>Actinomycetes</taxon>
        <taxon>Micrococcales</taxon>
        <taxon>Micrococcaceae</taxon>
        <taxon>Glutamicibacter</taxon>
    </lineage>
</organism>
<protein>
    <submittedName>
        <fullName evidence="1">Uncharacterized protein</fullName>
    </submittedName>
</protein>
<dbReference type="AlphaFoldDB" id="A0A2N7RXC6"/>